<dbReference type="AlphaFoldDB" id="A0A0G0ZH23"/>
<protein>
    <submittedName>
        <fullName evidence="1">Uncharacterized protein</fullName>
    </submittedName>
</protein>
<accession>A0A0G0ZH23</accession>
<proteinExistence type="predicted"/>
<gene>
    <name evidence="1" type="ORF">UV12_C0003G0009</name>
</gene>
<reference evidence="1 2" key="1">
    <citation type="journal article" date="2015" name="Nature">
        <title>rRNA introns, odd ribosomes, and small enigmatic genomes across a large radiation of phyla.</title>
        <authorList>
            <person name="Brown C.T."/>
            <person name="Hug L.A."/>
            <person name="Thomas B.C."/>
            <person name="Sharon I."/>
            <person name="Castelle C.J."/>
            <person name="Singh A."/>
            <person name="Wilkins M.J."/>
            <person name="Williams K.H."/>
            <person name="Banfield J.F."/>
        </authorList>
    </citation>
    <scope>NUCLEOTIDE SEQUENCE [LARGE SCALE GENOMIC DNA]</scope>
</reference>
<evidence type="ECO:0000313" key="2">
    <source>
        <dbReference type="Proteomes" id="UP000034704"/>
    </source>
</evidence>
<comment type="caution">
    <text evidence="1">The sequence shown here is derived from an EMBL/GenBank/DDBJ whole genome shotgun (WGS) entry which is preliminary data.</text>
</comment>
<dbReference type="EMBL" id="LCDG01000003">
    <property type="protein sequence ID" value="KKS48050.1"/>
    <property type="molecule type" value="Genomic_DNA"/>
</dbReference>
<organism evidence="1 2">
    <name type="scientific">Candidatus Nomurabacteria bacterium GW2011_GWC2_42_20</name>
    <dbReference type="NCBI Taxonomy" id="1618756"/>
    <lineage>
        <taxon>Bacteria</taxon>
        <taxon>Candidatus Nomuraibacteriota</taxon>
    </lineage>
</organism>
<sequence>MLDENPARNECDEWMRISKTNELLGPECFVLVKNNFHLHFANNFVGRIYREQNAYKECFKGNSNFPRLAEYLIARGNRPSIIYIALLYEAYKMMRIYAESNWEMFQ</sequence>
<evidence type="ECO:0000313" key="1">
    <source>
        <dbReference type="EMBL" id="KKS48050.1"/>
    </source>
</evidence>
<dbReference type="Proteomes" id="UP000034704">
    <property type="component" value="Unassembled WGS sequence"/>
</dbReference>
<name>A0A0G0ZH23_9BACT</name>